<dbReference type="PANTHER" id="PTHR15835:SF6">
    <property type="entry name" value="ZINC FINGER C3HC-TYPE PROTEIN 1"/>
    <property type="match status" value="1"/>
</dbReference>
<keyword evidence="3" id="KW-0863">Zinc-finger</keyword>
<keyword evidence="2" id="KW-0479">Metal-binding</keyword>
<dbReference type="Proteomes" id="UP001108240">
    <property type="component" value="Unplaced"/>
</dbReference>
<dbReference type="AlphaFoldDB" id="A0A8C1DKP6"/>
<proteinExistence type="predicted"/>
<organism evidence="10 11">
    <name type="scientific">Cyprinus carpio carpio</name>
    <dbReference type="NCBI Taxonomy" id="630221"/>
    <lineage>
        <taxon>Eukaryota</taxon>
        <taxon>Metazoa</taxon>
        <taxon>Chordata</taxon>
        <taxon>Craniata</taxon>
        <taxon>Vertebrata</taxon>
        <taxon>Euteleostomi</taxon>
        <taxon>Actinopterygii</taxon>
        <taxon>Neopterygii</taxon>
        <taxon>Teleostei</taxon>
        <taxon>Ostariophysi</taxon>
        <taxon>Cypriniformes</taxon>
        <taxon>Cyprinidae</taxon>
        <taxon>Cyprininae</taxon>
        <taxon>Cyprinus</taxon>
    </lineage>
</organism>
<evidence type="ECO:0000256" key="6">
    <source>
        <dbReference type="ARBA" id="ARBA00044931"/>
    </source>
</evidence>
<dbReference type="Pfam" id="PF08600">
    <property type="entry name" value="NuBaID_C"/>
    <property type="match status" value="1"/>
</dbReference>
<feature type="compositionally biased region" description="Basic and acidic residues" evidence="7">
    <location>
        <begin position="325"/>
        <end position="334"/>
    </location>
</feature>
<protein>
    <submittedName>
        <fullName evidence="10">Zinc finger, C3HC-type containing 1</fullName>
    </submittedName>
</protein>
<evidence type="ECO:0000259" key="9">
    <source>
        <dbReference type="Pfam" id="PF08600"/>
    </source>
</evidence>
<keyword evidence="4" id="KW-0862">Zinc</keyword>
<evidence type="ECO:0000313" key="11">
    <source>
        <dbReference type="Proteomes" id="UP001108240"/>
    </source>
</evidence>
<comment type="function">
    <text evidence="6">Required for proper positioning of a substantial amount of TPR at the nuclear basket (NB) through interaction with TPR.</text>
</comment>
<feature type="domain" description="NuBaID C-terminal" evidence="9">
    <location>
        <begin position="239"/>
        <end position="457"/>
    </location>
</feature>
<feature type="compositionally biased region" description="Polar residues" evidence="7">
    <location>
        <begin position="282"/>
        <end position="306"/>
    </location>
</feature>
<dbReference type="GeneTree" id="ENSGT00390000006086"/>
<feature type="domain" description="C3HC-type" evidence="8">
    <location>
        <begin position="67"/>
        <end position="191"/>
    </location>
</feature>
<dbReference type="GO" id="GO:0005634">
    <property type="term" value="C:nucleus"/>
    <property type="evidence" value="ECO:0007669"/>
    <property type="project" value="UniProtKB-SubCell"/>
</dbReference>
<accession>A0A8C1NI84</accession>
<name>A0A8C1DKP6_CYPCA</name>
<dbReference type="GO" id="GO:0008270">
    <property type="term" value="F:zinc ion binding"/>
    <property type="evidence" value="ECO:0007669"/>
    <property type="project" value="UniProtKB-KW"/>
</dbReference>
<comment type="subcellular location">
    <subcellularLocation>
        <location evidence="1">Nucleus</location>
    </subcellularLocation>
</comment>
<keyword evidence="11" id="KW-1185">Reference proteome</keyword>
<keyword evidence="5" id="KW-0539">Nucleus</keyword>
<feature type="compositionally biased region" description="Basic and acidic residues" evidence="7">
    <location>
        <begin position="9"/>
        <end position="18"/>
    </location>
</feature>
<evidence type="ECO:0000256" key="3">
    <source>
        <dbReference type="ARBA" id="ARBA00022771"/>
    </source>
</evidence>
<dbReference type="OMA" id="EWCPWIS"/>
<evidence type="ECO:0000256" key="2">
    <source>
        <dbReference type="ARBA" id="ARBA00022723"/>
    </source>
</evidence>
<feature type="compositionally biased region" description="Basic and acidic residues" evidence="7">
    <location>
        <begin position="348"/>
        <end position="358"/>
    </location>
</feature>
<dbReference type="PANTHER" id="PTHR15835">
    <property type="entry name" value="NUCLEAR-INTERACTING PARTNER OF ALK"/>
    <property type="match status" value="1"/>
</dbReference>
<reference evidence="10" key="2">
    <citation type="submission" date="2025-09" db="UniProtKB">
        <authorList>
            <consortium name="Ensembl"/>
        </authorList>
    </citation>
    <scope>IDENTIFICATION</scope>
</reference>
<evidence type="ECO:0000259" key="8">
    <source>
        <dbReference type="Pfam" id="PF07967"/>
    </source>
</evidence>
<evidence type="ECO:0000256" key="1">
    <source>
        <dbReference type="ARBA" id="ARBA00004123"/>
    </source>
</evidence>
<sequence length="546" mass="60594">MAALGSRANRPENGEKPSKSPLVSPQKVRELLNEGVASEDNVLNCSQQDPNTLSPNGLGKAPCEAANKEAFFNRVESYSCLKWAGKPHALSPLRCARYGWINVDCDMLKCSSCQAFFCASIQATLDFQKYEARISELLQQLQTQHEKFCSWPDFPCPDRFWMVPVNEPTVLLGAFLDRYKSACLLEQQLPAMKPEQLKTMTLTEDVISVLLQLIEDEQVKQGGSPSKVSTDPCSVQVAACITALCGWAASPSLYAMNLPILTCSYCMRKVGMWNFYQMETVSENENPPQSPTSTTNFTPSQGTSGEKGTPPSPSQSPTPCRMKLRSQDSTRSEQMESTPSPQVHRARSRDSPIPHEELPSPLSRGKRPMTRSRGQGDNLALDVPSSPQRKTKRPRLSSASGPEGPMHRNVFDPVAQHRDWCPWVSVDREDGNLDGSDCVDSEAEVPQPGWKAALTLFLSMKRSLSPVGASPSQGPHDKSKRVFSIFRQWQVSSPFQIGFGWERDSKSKRIKQPVLKDLGMEQESPTEFLEIVILPNCFNPGLSSRH</sequence>
<feature type="region of interest" description="Disordered" evidence="7">
    <location>
        <begin position="1"/>
        <end position="26"/>
    </location>
</feature>
<feature type="region of interest" description="Disordered" evidence="7">
    <location>
        <begin position="282"/>
        <end position="410"/>
    </location>
</feature>
<evidence type="ECO:0000256" key="7">
    <source>
        <dbReference type="SAM" id="MobiDB-lite"/>
    </source>
</evidence>
<evidence type="ECO:0000256" key="5">
    <source>
        <dbReference type="ARBA" id="ARBA00023242"/>
    </source>
</evidence>
<reference evidence="10" key="1">
    <citation type="submission" date="2025-08" db="UniProtKB">
        <authorList>
            <consortium name="Ensembl"/>
        </authorList>
    </citation>
    <scope>IDENTIFICATION</scope>
</reference>
<dbReference type="Pfam" id="PF07967">
    <property type="entry name" value="zf-C3HC"/>
    <property type="match status" value="1"/>
</dbReference>
<dbReference type="InterPro" id="IPR012935">
    <property type="entry name" value="NuBaID_N"/>
</dbReference>
<accession>A0A8C1DKP6</accession>
<evidence type="ECO:0000256" key="4">
    <source>
        <dbReference type="ARBA" id="ARBA00022833"/>
    </source>
</evidence>
<dbReference type="InterPro" id="IPR013909">
    <property type="entry name" value="NuBaID_C"/>
</dbReference>
<dbReference type="Ensembl" id="ENSCCRT00000070542.2">
    <property type="protein sequence ID" value="ENSCCRP00000065076.2"/>
    <property type="gene ID" value="ENSCCRG00000035035.2"/>
</dbReference>
<evidence type="ECO:0000313" key="10">
    <source>
        <dbReference type="Ensembl" id="ENSCCRP00000065076.2"/>
    </source>
</evidence>